<keyword evidence="2" id="KW-1185">Reference proteome</keyword>
<reference evidence="1 2" key="1">
    <citation type="submission" date="2018-08" db="EMBL/GenBank/DDBJ databases">
        <title>Genome and evolution of the arbuscular mycorrhizal fungus Diversispora epigaea (formerly Glomus versiforme) and its bacterial endosymbionts.</title>
        <authorList>
            <person name="Sun X."/>
            <person name="Fei Z."/>
            <person name="Harrison M."/>
        </authorList>
    </citation>
    <scope>NUCLEOTIDE SEQUENCE [LARGE SCALE GENOMIC DNA]</scope>
    <source>
        <strain evidence="1 2">IT104</strain>
    </source>
</reference>
<proteinExistence type="predicted"/>
<name>A0A397JIR1_9GLOM</name>
<evidence type="ECO:0000313" key="2">
    <source>
        <dbReference type="Proteomes" id="UP000266861"/>
    </source>
</evidence>
<dbReference type="Proteomes" id="UP000266861">
    <property type="component" value="Unassembled WGS sequence"/>
</dbReference>
<protein>
    <submittedName>
        <fullName evidence="1">Uncharacterized protein</fullName>
    </submittedName>
</protein>
<dbReference type="AlphaFoldDB" id="A0A397JIR1"/>
<evidence type="ECO:0000313" key="1">
    <source>
        <dbReference type="EMBL" id="RHZ85866.1"/>
    </source>
</evidence>
<accession>A0A397JIR1</accession>
<comment type="caution">
    <text evidence="1">The sequence shown here is derived from an EMBL/GenBank/DDBJ whole genome shotgun (WGS) entry which is preliminary data.</text>
</comment>
<organism evidence="1 2">
    <name type="scientific">Diversispora epigaea</name>
    <dbReference type="NCBI Taxonomy" id="1348612"/>
    <lineage>
        <taxon>Eukaryota</taxon>
        <taxon>Fungi</taxon>
        <taxon>Fungi incertae sedis</taxon>
        <taxon>Mucoromycota</taxon>
        <taxon>Glomeromycotina</taxon>
        <taxon>Glomeromycetes</taxon>
        <taxon>Diversisporales</taxon>
        <taxon>Diversisporaceae</taxon>
        <taxon>Diversispora</taxon>
    </lineage>
</organism>
<gene>
    <name evidence="1" type="ORF">Glove_59g23</name>
</gene>
<sequence length="192" mass="21678">MSDFLGPSVDSICGLARILIHNGNVKFNFFGLTKIKPESLRFLTNILGQIQYINSIFGNFLLSKWNFDSLNNIAKGKREMIMPGTSPKYNEISTDCRKLKILIHNGNVKFNFFGLTKIKPESLRFLTNILGQIQYINSIFGNFLLSKWNFDSLNNIAKGKREMIMPGTSPKYNEISTAANEITDSPSPIPHP</sequence>
<dbReference type="EMBL" id="PQFF01000056">
    <property type="protein sequence ID" value="RHZ85866.1"/>
    <property type="molecule type" value="Genomic_DNA"/>
</dbReference>